<dbReference type="STRING" id="40149.A0A0E0C7S0"/>
<keyword evidence="2" id="KW-1185">Reference proteome</keyword>
<protein>
    <submittedName>
        <fullName evidence="1">Uncharacterized protein</fullName>
    </submittedName>
</protein>
<dbReference type="HOGENOM" id="CLU_575398_0_0_1"/>
<sequence>METPVARTGTATARCMLMTVAVESPGLGCALRQYGDLGIRNRELMGIALRSRGAASKPLPAQIEGRRDQLCDADWGAAWPASSDQRGSRGMQPASRRRHGSRAAWLASCWRRGSRGSATLRWSRRALQLPLHQVSQATNRVSSVEWVNLLAIVLTLLIPLRPLLPRHRRDPTYPTAFSRPPASPFSSSVLGSVTGELQAYSDLGMAARVGGEEWKRFGSSSREGTAFALSFSGAANLARAWDPPPFLLTSTFSNEGFGVRSFALAVHDRVLARIRRRRTVAEALHGHKWIRDINGAMGIQTILDYLNLWSLVQSVDQLSNQPDSIIWKWESSDQPTNHCFLVEYLSIHADMEITCATSRPLLYMVNGQLITCAIVDCHTQIVVSSMINTTRASIICWSHVRNPYNSDGGHSEQLGSHIPSLALQQLEENGGCYRIYIFLNVKLHLWLNRSIIFICRVLLIWSPTKNLLVANKIWH</sequence>
<reference evidence="1" key="1">
    <citation type="submission" date="2015-04" db="UniProtKB">
        <authorList>
            <consortium name="EnsemblPlants"/>
        </authorList>
    </citation>
    <scope>IDENTIFICATION</scope>
</reference>
<dbReference type="EnsemblPlants" id="OMERI01G28090.1">
    <property type="protein sequence ID" value="OMERI01G28090.1"/>
    <property type="gene ID" value="OMERI01G28090"/>
</dbReference>
<evidence type="ECO:0000313" key="2">
    <source>
        <dbReference type="Proteomes" id="UP000008021"/>
    </source>
</evidence>
<dbReference type="AlphaFoldDB" id="A0A0E0C7S0"/>
<reference evidence="1" key="2">
    <citation type="submission" date="2018-05" db="EMBL/GenBank/DDBJ databases">
        <title>OmerRS3 (Oryza meridionalis Reference Sequence Version 3).</title>
        <authorList>
            <person name="Zhang J."/>
            <person name="Kudrna D."/>
            <person name="Lee S."/>
            <person name="Talag J."/>
            <person name="Welchert J."/>
            <person name="Wing R.A."/>
        </authorList>
    </citation>
    <scope>NUCLEOTIDE SEQUENCE [LARGE SCALE GENOMIC DNA]</scope>
    <source>
        <strain evidence="1">cv. OR44</strain>
    </source>
</reference>
<accession>A0A0E0C7S0</accession>
<organism evidence="1">
    <name type="scientific">Oryza meridionalis</name>
    <dbReference type="NCBI Taxonomy" id="40149"/>
    <lineage>
        <taxon>Eukaryota</taxon>
        <taxon>Viridiplantae</taxon>
        <taxon>Streptophyta</taxon>
        <taxon>Embryophyta</taxon>
        <taxon>Tracheophyta</taxon>
        <taxon>Spermatophyta</taxon>
        <taxon>Magnoliopsida</taxon>
        <taxon>Liliopsida</taxon>
        <taxon>Poales</taxon>
        <taxon>Poaceae</taxon>
        <taxon>BOP clade</taxon>
        <taxon>Oryzoideae</taxon>
        <taxon>Oryzeae</taxon>
        <taxon>Oryzinae</taxon>
        <taxon>Oryza</taxon>
    </lineage>
</organism>
<evidence type="ECO:0000313" key="1">
    <source>
        <dbReference type="EnsemblPlants" id="OMERI01G28090.1"/>
    </source>
</evidence>
<dbReference type="Proteomes" id="UP000008021">
    <property type="component" value="Chromosome 1"/>
</dbReference>
<dbReference type="Gramene" id="OMERI01G28090.1">
    <property type="protein sequence ID" value="OMERI01G28090.1"/>
    <property type="gene ID" value="OMERI01G28090"/>
</dbReference>
<name>A0A0E0C7S0_9ORYZ</name>
<proteinExistence type="predicted"/>